<organism evidence="1 2">
    <name type="scientific">Dermacentor silvarum</name>
    <name type="common">Tick</name>
    <dbReference type="NCBI Taxonomy" id="543639"/>
    <lineage>
        <taxon>Eukaryota</taxon>
        <taxon>Metazoa</taxon>
        <taxon>Ecdysozoa</taxon>
        <taxon>Arthropoda</taxon>
        <taxon>Chelicerata</taxon>
        <taxon>Arachnida</taxon>
        <taxon>Acari</taxon>
        <taxon>Parasitiformes</taxon>
        <taxon>Ixodida</taxon>
        <taxon>Ixodoidea</taxon>
        <taxon>Ixodidae</taxon>
        <taxon>Rhipicephalinae</taxon>
        <taxon>Dermacentor</taxon>
    </lineage>
</organism>
<accession>A0ACB8DDK1</accession>
<gene>
    <name evidence="1" type="ORF">HPB49_013504</name>
</gene>
<dbReference type="EMBL" id="CM023471">
    <property type="protein sequence ID" value="KAH7966063.1"/>
    <property type="molecule type" value="Genomic_DNA"/>
</dbReference>
<evidence type="ECO:0000313" key="1">
    <source>
        <dbReference type="EMBL" id="KAH7966063.1"/>
    </source>
</evidence>
<proteinExistence type="predicted"/>
<name>A0ACB8DDK1_DERSI</name>
<comment type="caution">
    <text evidence="1">The sequence shown here is derived from an EMBL/GenBank/DDBJ whole genome shotgun (WGS) entry which is preliminary data.</text>
</comment>
<dbReference type="Proteomes" id="UP000821865">
    <property type="component" value="Chromosome 2"/>
</dbReference>
<evidence type="ECO:0000313" key="2">
    <source>
        <dbReference type="Proteomes" id="UP000821865"/>
    </source>
</evidence>
<sequence length="120" mass="13063">MASRSALRVFVANLPWTVGKKELREHFSQFGYVASSSVVFDKKTGMSKGFGFVAFGNRDGFIGATKQQQHVLEGSTHTIMGHHFANPQGSSTSGVPLVPLRPNSEVQRHRHLSLSPSGLL</sequence>
<protein>
    <submittedName>
        <fullName evidence="1">Uncharacterized protein</fullName>
    </submittedName>
</protein>
<reference evidence="1" key="1">
    <citation type="submission" date="2020-05" db="EMBL/GenBank/DDBJ databases">
        <title>Large-scale comparative analyses of tick genomes elucidate their genetic diversity and vector capacities.</title>
        <authorList>
            <person name="Jia N."/>
            <person name="Wang J."/>
            <person name="Shi W."/>
            <person name="Du L."/>
            <person name="Sun Y."/>
            <person name="Zhan W."/>
            <person name="Jiang J."/>
            <person name="Wang Q."/>
            <person name="Zhang B."/>
            <person name="Ji P."/>
            <person name="Sakyi L.B."/>
            <person name="Cui X."/>
            <person name="Yuan T."/>
            <person name="Jiang B."/>
            <person name="Yang W."/>
            <person name="Lam T.T.-Y."/>
            <person name="Chang Q."/>
            <person name="Ding S."/>
            <person name="Wang X."/>
            <person name="Zhu J."/>
            <person name="Ruan X."/>
            <person name="Zhao L."/>
            <person name="Wei J."/>
            <person name="Que T."/>
            <person name="Du C."/>
            <person name="Cheng J."/>
            <person name="Dai P."/>
            <person name="Han X."/>
            <person name="Huang E."/>
            <person name="Gao Y."/>
            <person name="Liu J."/>
            <person name="Shao H."/>
            <person name="Ye R."/>
            <person name="Li L."/>
            <person name="Wei W."/>
            <person name="Wang X."/>
            <person name="Wang C."/>
            <person name="Yang T."/>
            <person name="Huo Q."/>
            <person name="Li W."/>
            <person name="Guo W."/>
            <person name="Chen H."/>
            <person name="Zhou L."/>
            <person name="Ni X."/>
            <person name="Tian J."/>
            <person name="Zhou Y."/>
            <person name="Sheng Y."/>
            <person name="Liu T."/>
            <person name="Pan Y."/>
            <person name="Xia L."/>
            <person name="Li J."/>
            <person name="Zhao F."/>
            <person name="Cao W."/>
        </authorList>
    </citation>
    <scope>NUCLEOTIDE SEQUENCE</scope>
    <source>
        <strain evidence="1">Dsil-2018</strain>
    </source>
</reference>
<keyword evidence="2" id="KW-1185">Reference proteome</keyword>